<feature type="transmembrane region" description="Helical" evidence="2">
    <location>
        <begin position="50"/>
        <end position="67"/>
    </location>
</feature>
<dbReference type="GeneID" id="120277695"/>
<name>A0AB40CKH6_DIOCR</name>
<feature type="region of interest" description="Disordered" evidence="1">
    <location>
        <begin position="1"/>
        <end position="23"/>
    </location>
</feature>
<dbReference type="Proteomes" id="UP001515500">
    <property type="component" value="Chromosome 15"/>
</dbReference>
<keyword evidence="2" id="KW-0472">Membrane</keyword>
<evidence type="ECO:0000256" key="1">
    <source>
        <dbReference type="SAM" id="MobiDB-lite"/>
    </source>
</evidence>
<sequence>MAPPLTSKRKKERSDLKRNTNKGVDRNRDCLVRSLMNMVVKRESKKEESFVKLLLVYILGFVLFPTTSCSSPAWLPHYVDNLSTIGQYAWAQATHKWMMDDIPLAAARVKERCAGKQSRIGYVRGCTMALIIWFYEVTGNGKKIHFGRTPRILCYGVGSYKKQAAVSALIDSLEGKKFVPLMADREFEIELLGYGKVQRNNSLMVSETSDAMKAPKYMRTRRRKLDGKMKGEPSRHRKVGIVGGRDSTRLESDQ</sequence>
<evidence type="ECO:0000313" key="3">
    <source>
        <dbReference type="Proteomes" id="UP001515500"/>
    </source>
</evidence>
<proteinExistence type="predicted"/>
<protein>
    <submittedName>
        <fullName evidence="4">Uncharacterized protein LOC120277695</fullName>
    </submittedName>
</protein>
<gene>
    <name evidence="4" type="primary">LOC120277695</name>
</gene>
<feature type="region of interest" description="Disordered" evidence="1">
    <location>
        <begin position="224"/>
        <end position="254"/>
    </location>
</feature>
<accession>A0AB40CKH6</accession>
<feature type="compositionally biased region" description="Basic and acidic residues" evidence="1">
    <location>
        <begin position="12"/>
        <end position="23"/>
    </location>
</feature>
<dbReference type="RefSeq" id="XP_039140483.1">
    <property type="nucleotide sequence ID" value="XM_039284549.1"/>
</dbReference>
<keyword evidence="2" id="KW-0812">Transmembrane</keyword>
<evidence type="ECO:0000313" key="4">
    <source>
        <dbReference type="RefSeq" id="XP_039140483.1"/>
    </source>
</evidence>
<evidence type="ECO:0000256" key="2">
    <source>
        <dbReference type="SAM" id="Phobius"/>
    </source>
</evidence>
<keyword evidence="3" id="KW-1185">Reference proteome</keyword>
<reference evidence="4" key="1">
    <citation type="submission" date="2025-08" db="UniProtKB">
        <authorList>
            <consortium name="RefSeq"/>
        </authorList>
    </citation>
    <scope>IDENTIFICATION</scope>
</reference>
<dbReference type="AlphaFoldDB" id="A0AB40CKH6"/>
<keyword evidence="2" id="KW-1133">Transmembrane helix</keyword>
<organism evidence="3 4">
    <name type="scientific">Dioscorea cayennensis subsp. rotundata</name>
    <name type="common">White Guinea yam</name>
    <name type="synonym">Dioscorea rotundata</name>
    <dbReference type="NCBI Taxonomy" id="55577"/>
    <lineage>
        <taxon>Eukaryota</taxon>
        <taxon>Viridiplantae</taxon>
        <taxon>Streptophyta</taxon>
        <taxon>Embryophyta</taxon>
        <taxon>Tracheophyta</taxon>
        <taxon>Spermatophyta</taxon>
        <taxon>Magnoliopsida</taxon>
        <taxon>Liliopsida</taxon>
        <taxon>Dioscoreales</taxon>
        <taxon>Dioscoreaceae</taxon>
        <taxon>Dioscorea</taxon>
    </lineage>
</organism>